<feature type="non-terminal residue" evidence="1">
    <location>
        <position position="1"/>
    </location>
</feature>
<gene>
    <name evidence="1" type="ORF">SPELUC_LOCUS4586</name>
</gene>
<dbReference type="EMBL" id="CAJVPW010004170">
    <property type="protein sequence ID" value="CAG8536064.1"/>
    <property type="molecule type" value="Genomic_DNA"/>
</dbReference>
<reference evidence="1" key="1">
    <citation type="submission" date="2021-06" db="EMBL/GenBank/DDBJ databases">
        <authorList>
            <person name="Kallberg Y."/>
            <person name="Tangrot J."/>
            <person name="Rosling A."/>
        </authorList>
    </citation>
    <scope>NUCLEOTIDE SEQUENCE</scope>
    <source>
        <strain evidence="1">28 12/20/2015</strain>
    </source>
</reference>
<protein>
    <submittedName>
        <fullName evidence="1">11540_t:CDS:1</fullName>
    </submittedName>
</protein>
<comment type="caution">
    <text evidence="1">The sequence shown here is derived from an EMBL/GenBank/DDBJ whole genome shotgun (WGS) entry which is preliminary data.</text>
</comment>
<organism evidence="1 2">
    <name type="scientific">Cetraspora pellucida</name>
    <dbReference type="NCBI Taxonomy" id="1433469"/>
    <lineage>
        <taxon>Eukaryota</taxon>
        <taxon>Fungi</taxon>
        <taxon>Fungi incertae sedis</taxon>
        <taxon>Mucoromycota</taxon>
        <taxon>Glomeromycotina</taxon>
        <taxon>Glomeromycetes</taxon>
        <taxon>Diversisporales</taxon>
        <taxon>Gigasporaceae</taxon>
        <taxon>Cetraspora</taxon>
    </lineage>
</organism>
<keyword evidence="2" id="KW-1185">Reference proteome</keyword>
<accession>A0ACA9LNZ0</accession>
<name>A0ACA9LNZ0_9GLOM</name>
<evidence type="ECO:0000313" key="2">
    <source>
        <dbReference type="Proteomes" id="UP000789366"/>
    </source>
</evidence>
<proteinExistence type="predicted"/>
<dbReference type="Proteomes" id="UP000789366">
    <property type="component" value="Unassembled WGS sequence"/>
</dbReference>
<sequence length="111" mass="13245">EDCCLHLDGQFFILVMLYEKFNKEHLEILEIYNDTETKQILYYTHNSSVDALTLSEWPTFYSCTGIVVAAKNPILQQQSFNNYLNRLYEKFIKEYLEILENYNNTETNQIL</sequence>
<evidence type="ECO:0000313" key="1">
    <source>
        <dbReference type="EMBL" id="CAG8536064.1"/>
    </source>
</evidence>